<dbReference type="EMBL" id="JBJQOH010000008">
    <property type="protein sequence ID" value="KAL3676177.1"/>
    <property type="molecule type" value="Genomic_DNA"/>
</dbReference>
<dbReference type="InterPro" id="IPR019587">
    <property type="entry name" value="Polyketide_cyclase/dehydratase"/>
</dbReference>
<proteinExistence type="predicted"/>
<dbReference type="AlphaFoldDB" id="A0ABD3GDB1"/>
<evidence type="ECO:0000313" key="2">
    <source>
        <dbReference type="Proteomes" id="UP001633002"/>
    </source>
</evidence>
<dbReference type="Pfam" id="PF10604">
    <property type="entry name" value="Polyketide_cyc2"/>
    <property type="match status" value="1"/>
</dbReference>
<dbReference type="CDD" id="cd07821">
    <property type="entry name" value="PYR_PYL_RCAR_like"/>
    <property type="match status" value="1"/>
</dbReference>
<keyword evidence="2" id="KW-1185">Reference proteome</keyword>
<dbReference type="PANTHER" id="PTHR33789">
    <property type="entry name" value="LACHRYMATORY-FACTOR SYNTHASE"/>
    <property type="match status" value="1"/>
</dbReference>
<name>A0ABD3GDB1_9MARC</name>
<organism evidence="1 2">
    <name type="scientific">Riccia sorocarpa</name>
    <dbReference type="NCBI Taxonomy" id="122646"/>
    <lineage>
        <taxon>Eukaryota</taxon>
        <taxon>Viridiplantae</taxon>
        <taxon>Streptophyta</taxon>
        <taxon>Embryophyta</taxon>
        <taxon>Marchantiophyta</taxon>
        <taxon>Marchantiopsida</taxon>
        <taxon>Marchantiidae</taxon>
        <taxon>Marchantiales</taxon>
        <taxon>Ricciaceae</taxon>
        <taxon>Riccia</taxon>
    </lineage>
</organism>
<evidence type="ECO:0000313" key="1">
    <source>
        <dbReference type="EMBL" id="KAL3676177.1"/>
    </source>
</evidence>
<dbReference type="InterPro" id="IPR053249">
    <property type="entry name" value="LFS"/>
</dbReference>
<dbReference type="PANTHER" id="PTHR33789:SF5">
    <property type="entry name" value="BET V I_MAJOR LATEX PROTEIN DOMAIN-CONTAINING PROTEIN"/>
    <property type="match status" value="1"/>
</dbReference>
<dbReference type="Proteomes" id="UP001633002">
    <property type="component" value="Unassembled WGS sequence"/>
</dbReference>
<dbReference type="InterPro" id="IPR023393">
    <property type="entry name" value="START-like_dom_sf"/>
</dbReference>
<accession>A0ABD3GDB1</accession>
<protein>
    <submittedName>
        <fullName evidence="1">Uncharacterized protein</fullName>
    </submittedName>
</protein>
<comment type="caution">
    <text evidence="1">The sequence shown here is derived from an EMBL/GenBank/DDBJ whole genome shotgun (WGS) entry which is preliminary data.</text>
</comment>
<gene>
    <name evidence="1" type="ORF">R1sor_026125</name>
</gene>
<dbReference type="Gene3D" id="3.30.530.20">
    <property type="match status" value="1"/>
</dbReference>
<sequence length="179" mass="20005">MANKGQDMKALQDKSEISLKWHGKLKMVINCPIDKTWDISGDFCNLHRWVDTTESCECVEGEPQKPGCVRAAYGEGTFPRADGAKTSVREKLLTFDNESRSMSYIMLENNLGLSNYIATFILHDLGAGAVLVEWSYEVDPHPGSTEQKTADYMTGAYKNVLKKLEALMHSQGLNILNIK</sequence>
<reference evidence="1 2" key="1">
    <citation type="submission" date="2024-09" db="EMBL/GenBank/DDBJ databases">
        <title>Chromosome-scale assembly of Riccia sorocarpa.</title>
        <authorList>
            <person name="Paukszto L."/>
        </authorList>
    </citation>
    <scope>NUCLEOTIDE SEQUENCE [LARGE SCALE GENOMIC DNA]</scope>
    <source>
        <strain evidence="1">LP-2024</strain>
        <tissue evidence="1">Aerial parts of the thallus</tissue>
    </source>
</reference>
<dbReference type="SUPFAM" id="SSF55961">
    <property type="entry name" value="Bet v1-like"/>
    <property type="match status" value="1"/>
</dbReference>